<reference evidence="3 4" key="1">
    <citation type="submission" date="2020-04" db="EMBL/GenBank/DDBJ databases">
        <title>Perkinsus chesapeaki whole genome sequence.</title>
        <authorList>
            <person name="Bogema D.R."/>
        </authorList>
    </citation>
    <scope>NUCLEOTIDE SEQUENCE [LARGE SCALE GENOMIC DNA]</scope>
    <source>
        <strain evidence="3">ATCC PRA-425</strain>
    </source>
</reference>
<evidence type="ECO:0000313" key="4">
    <source>
        <dbReference type="Proteomes" id="UP000591131"/>
    </source>
</evidence>
<dbReference type="EMBL" id="JAAPAO010000068">
    <property type="protein sequence ID" value="KAF4674171.1"/>
    <property type="molecule type" value="Genomic_DNA"/>
</dbReference>
<feature type="coiled-coil region" evidence="1">
    <location>
        <begin position="599"/>
        <end position="626"/>
    </location>
</feature>
<dbReference type="Proteomes" id="UP000591131">
    <property type="component" value="Unassembled WGS sequence"/>
</dbReference>
<dbReference type="AlphaFoldDB" id="A0A7J6MTD9"/>
<proteinExistence type="predicted"/>
<organism evidence="3 4">
    <name type="scientific">Perkinsus chesapeaki</name>
    <name type="common">Clam parasite</name>
    <name type="synonym">Perkinsus andrewsi</name>
    <dbReference type="NCBI Taxonomy" id="330153"/>
    <lineage>
        <taxon>Eukaryota</taxon>
        <taxon>Sar</taxon>
        <taxon>Alveolata</taxon>
        <taxon>Perkinsozoa</taxon>
        <taxon>Perkinsea</taxon>
        <taxon>Perkinsida</taxon>
        <taxon>Perkinsidae</taxon>
        <taxon>Perkinsus</taxon>
    </lineage>
</organism>
<accession>A0A7J6MTD9</accession>
<evidence type="ECO:0000256" key="2">
    <source>
        <dbReference type="SAM" id="MobiDB-lite"/>
    </source>
</evidence>
<sequence>MKSSPCGTFSAIVGFCSESITWESPVGPAMATRERLSARVAADLAAAQQHQTSSAVSPKRRRVDSPNRRHLTRAHTGPVFPAEGRAAPGLTRVHTVTGGRLPVTQPRLRHGIKDVSIGNAADIQPANDDKENVALKGNRSSLESADSVYLSNDKEEVNLADSVVEEDYPTQWQEEELLLEEDQQDSPSPILYQHMSPDQPTYSTTGPPNFVAQQERAMGSSASARSVAPTVDLASRPSEPPNWNEYSFANYDPRPTPASVIGNRERNAALDDELSQTQWQPTQEAGPTPSFSSTTRQHTSPEFGYRPYGASQGPPPPPPVSARSYQPPAPPTVSNAPLSGGSEGTWQTRPDSGVSYPSLNPRVMEPSAPSHRGITELEGYASDNSGRWNPTTPIQTQETASDSPVEGSARSYTSFYASMLSDVAARNAREVPQSSGPMMDCVQRGQRHNEPVKSAEMLQSVDYGIADGLAVAGLANRPPGRDKLSNILLSKGLLRIEQIAEDLKKILHNRLPGDAYDHHLYAEAFTRIVDAVRKLYFEGAGRVSLSASHQALLSFADNMIVAWRGESILGISTKCMLLRQQARLELCYRGLIRPSKASVENATRRVEALKASIATKQALLEKLRREKGTQLQGNKEVSTEEMIERKVALLKEASGGTEETPALVPSYDLLFELGDRWITMEFITEEERTRGLWEDPGDDFEAFNVPTAMTPDLADVEIEESAEEGEGLDRRRRRARESVGSNASMMAMDCGMEDFTCC</sequence>
<evidence type="ECO:0000313" key="3">
    <source>
        <dbReference type="EMBL" id="KAF4674171.1"/>
    </source>
</evidence>
<dbReference type="OrthoDB" id="448017at2759"/>
<keyword evidence="4" id="KW-1185">Reference proteome</keyword>
<keyword evidence="1" id="KW-0175">Coiled coil</keyword>
<feature type="region of interest" description="Disordered" evidence="2">
    <location>
        <begin position="44"/>
        <end position="85"/>
    </location>
</feature>
<feature type="region of interest" description="Disordered" evidence="2">
    <location>
        <begin position="720"/>
        <end position="739"/>
    </location>
</feature>
<feature type="compositionally biased region" description="Polar residues" evidence="2">
    <location>
        <begin position="275"/>
        <end position="300"/>
    </location>
</feature>
<name>A0A7J6MTD9_PERCH</name>
<feature type="compositionally biased region" description="Polar residues" evidence="2">
    <location>
        <begin position="344"/>
        <end position="358"/>
    </location>
</feature>
<feature type="compositionally biased region" description="Polar residues" evidence="2">
    <location>
        <begin position="382"/>
        <end position="402"/>
    </location>
</feature>
<protein>
    <submittedName>
        <fullName evidence="3">Uncharacterized protein</fullName>
    </submittedName>
</protein>
<comment type="caution">
    <text evidence="3">The sequence shown here is derived from an EMBL/GenBank/DDBJ whole genome shotgun (WGS) entry which is preliminary data.</text>
</comment>
<feature type="region of interest" description="Disordered" evidence="2">
    <location>
        <begin position="217"/>
        <end position="407"/>
    </location>
</feature>
<evidence type="ECO:0000256" key="1">
    <source>
        <dbReference type="SAM" id="Coils"/>
    </source>
</evidence>
<gene>
    <name evidence="3" type="ORF">FOL47_009577</name>
</gene>
<feature type="compositionally biased region" description="Basic residues" evidence="2">
    <location>
        <begin position="58"/>
        <end position="73"/>
    </location>
</feature>